<organism evidence="10 11">
    <name type="scientific">Stackebrandtia endophytica</name>
    <dbReference type="NCBI Taxonomy" id="1496996"/>
    <lineage>
        <taxon>Bacteria</taxon>
        <taxon>Bacillati</taxon>
        <taxon>Actinomycetota</taxon>
        <taxon>Actinomycetes</taxon>
        <taxon>Glycomycetales</taxon>
        <taxon>Glycomycetaceae</taxon>
        <taxon>Stackebrandtia</taxon>
    </lineage>
</organism>
<dbReference type="InterPro" id="IPR000715">
    <property type="entry name" value="Glycosyl_transferase_4"/>
</dbReference>
<evidence type="ECO:0000256" key="2">
    <source>
        <dbReference type="ARBA" id="ARBA00005583"/>
    </source>
</evidence>
<accession>A0A543B1F0</accession>
<dbReference type="FunCoup" id="A0A543B1F0">
    <property type="interactions" value="88"/>
</dbReference>
<comment type="caution">
    <text evidence="10">The sequence shown here is derived from an EMBL/GenBank/DDBJ whole genome shotgun (WGS) entry which is preliminary data.</text>
</comment>
<dbReference type="PROSITE" id="PS01348">
    <property type="entry name" value="MRAY_2"/>
    <property type="match status" value="1"/>
</dbReference>
<name>A0A543B1F0_9ACTN</name>
<dbReference type="NCBIfam" id="TIGR00445">
    <property type="entry name" value="mraY"/>
    <property type="match status" value="1"/>
</dbReference>
<feature type="transmembrane region" description="Helical" evidence="7">
    <location>
        <begin position="82"/>
        <end position="101"/>
    </location>
</feature>
<keyword evidence="7 9" id="KW-0479">Metal-binding</keyword>
<evidence type="ECO:0000313" key="10">
    <source>
        <dbReference type="EMBL" id="TQL78654.1"/>
    </source>
</evidence>
<keyword evidence="5 7" id="KW-1133">Transmembrane helix</keyword>
<feature type="binding site" evidence="9">
    <location>
        <position position="183"/>
    </location>
    <ligand>
        <name>Mg(2+)</name>
        <dbReference type="ChEBI" id="CHEBI:18420"/>
    </ligand>
</feature>
<feature type="transmembrane region" description="Helical" evidence="7">
    <location>
        <begin position="190"/>
        <end position="211"/>
    </location>
</feature>
<feature type="transmembrane region" description="Helical" evidence="7">
    <location>
        <begin position="6"/>
        <end position="26"/>
    </location>
</feature>
<dbReference type="GO" id="GO:0051992">
    <property type="term" value="F:UDP-N-acetylmuramoyl-L-alanyl-D-glutamyl-meso-2,6-diaminopimelyl-D-alanyl-D-alanine:undecaprenyl-phosphate transferase activity"/>
    <property type="evidence" value="ECO:0007669"/>
    <property type="project" value="RHEA"/>
</dbReference>
<evidence type="ECO:0000256" key="5">
    <source>
        <dbReference type="ARBA" id="ARBA00022989"/>
    </source>
</evidence>
<dbReference type="GO" id="GO:0005886">
    <property type="term" value="C:plasma membrane"/>
    <property type="evidence" value="ECO:0007669"/>
    <property type="project" value="UniProtKB-SubCell"/>
</dbReference>
<evidence type="ECO:0000256" key="1">
    <source>
        <dbReference type="ARBA" id="ARBA00004141"/>
    </source>
</evidence>
<feature type="transmembrane region" description="Helical" evidence="7">
    <location>
        <begin position="121"/>
        <end position="138"/>
    </location>
</feature>
<dbReference type="PANTHER" id="PTHR22926:SF5">
    <property type="entry name" value="PHOSPHO-N-ACETYLMURAMOYL-PENTAPEPTIDE-TRANSFERASE HOMOLOG"/>
    <property type="match status" value="1"/>
</dbReference>
<keyword evidence="7" id="KW-0131">Cell cycle</keyword>
<feature type="transmembrane region" description="Helical" evidence="7">
    <location>
        <begin position="231"/>
        <end position="250"/>
    </location>
</feature>
<evidence type="ECO:0000256" key="8">
    <source>
        <dbReference type="NCBIfam" id="TIGR00445"/>
    </source>
</evidence>
<dbReference type="HAMAP" id="MF_00038">
    <property type="entry name" value="MraY"/>
    <property type="match status" value="1"/>
</dbReference>
<evidence type="ECO:0000313" key="11">
    <source>
        <dbReference type="Proteomes" id="UP000317043"/>
    </source>
</evidence>
<gene>
    <name evidence="7" type="primary">mraY</name>
    <name evidence="10" type="ORF">FB566_4245</name>
</gene>
<keyword evidence="3 7" id="KW-0808">Transferase</keyword>
<reference evidence="10 11" key="1">
    <citation type="submission" date="2019-06" db="EMBL/GenBank/DDBJ databases">
        <title>Sequencing the genomes of 1000 actinobacteria strains.</title>
        <authorList>
            <person name="Klenk H.-P."/>
        </authorList>
    </citation>
    <scope>NUCLEOTIDE SEQUENCE [LARGE SCALE GENOMIC DNA]</scope>
    <source>
        <strain evidence="10 11">DSM 45928</strain>
    </source>
</reference>
<feature type="binding site" evidence="9">
    <location>
        <position position="261"/>
    </location>
    <ligand>
        <name>Mg(2+)</name>
        <dbReference type="ChEBI" id="CHEBI:18420"/>
    </ligand>
</feature>
<feature type="transmembrane region" description="Helical" evidence="7">
    <location>
        <begin position="158"/>
        <end position="178"/>
    </location>
</feature>
<dbReference type="GO" id="GO:0051301">
    <property type="term" value="P:cell division"/>
    <property type="evidence" value="ECO:0007669"/>
    <property type="project" value="UniProtKB-KW"/>
</dbReference>
<dbReference type="GO" id="GO:0008963">
    <property type="term" value="F:phospho-N-acetylmuramoyl-pentapeptide-transferase activity"/>
    <property type="evidence" value="ECO:0007669"/>
    <property type="project" value="UniProtKB-UniRule"/>
</dbReference>
<keyword evidence="7" id="KW-0133">Cell shape</keyword>
<dbReference type="EC" id="2.7.8.13" evidence="7 8"/>
<comment type="function">
    <text evidence="7">Catalyzes the initial step of the lipid cycle reactions in the biosynthesis of the cell wall peptidoglycan: transfers peptidoglycan precursor phospho-MurNAc-pentapeptide from UDP-MurNAc-pentapeptide onto the lipid carrier undecaprenyl phosphate, yielding undecaprenyl-pyrophosphoryl-MurNAc-pentapeptide, known as lipid I.</text>
</comment>
<keyword evidence="7" id="KW-1003">Cell membrane</keyword>
<dbReference type="PROSITE" id="PS01347">
    <property type="entry name" value="MRAY_1"/>
    <property type="match status" value="1"/>
</dbReference>
<keyword evidence="7" id="KW-0961">Cell wall biogenesis/degradation</keyword>
<protein>
    <recommendedName>
        <fullName evidence="7 8">Phospho-N-acetylmuramoyl-pentapeptide-transferase</fullName>
        <ecNumber evidence="7 8">2.7.8.13</ecNumber>
    </recommendedName>
    <alternativeName>
        <fullName evidence="7">UDP-MurNAc-pentapeptide phosphotransferase</fullName>
    </alternativeName>
</protein>
<comment type="catalytic activity">
    <reaction evidence="7">
        <text>UDP-N-acetyl-alpha-D-muramoyl-L-alanyl-gamma-D-glutamyl-meso-2,6-diaminopimeloyl-D-alanyl-D-alanine + di-trans,octa-cis-undecaprenyl phosphate = di-trans,octa-cis-undecaprenyl diphospho-N-acetyl-alpha-D-muramoyl-L-alanyl-D-glutamyl-meso-2,6-diaminopimeloyl-D-alanyl-D-alanine + UMP</text>
        <dbReference type="Rhea" id="RHEA:28386"/>
        <dbReference type="ChEBI" id="CHEBI:57865"/>
        <dbReference type="ChEBI" id="CHEBI:60392"/>
        <dbReference type="ChEBI" id="CHEBI:61386"/>
        <dbReference type="ChEBI" id="CHEBI:61387"/>
        <dbReference type="EC" id="2.7.8.13"/>
    </reaction>
</comment>
<dbReference type="InterPro" id="IPR018480">
    <property type="entry name" value="PNAcMuramoyl-5peptid_Trfase_CS"/>
</dbReference>
<dbReference type="GO" id="GO:0009252">
    <property type="term" value="P:peptidoglycan biosynthetic process"/>
    <property type="evidence" value="ECO:0007669"/>
    <property type="project" value="UniProtKB-UniRule"/>
</dbReference>
<dbReference type="PANTHER" id="PTHR22926">
    <property type="entry name" value="PHOSPHO-N-ACETYLMURAMOYL-PENTAPEPTIDE-TRANSFERASE"/>
    <property type="match status" value="1"/>
</dbReference>
<dbReference type="InterPro" id="IPR003524">
    <property type="entry name" value="PNAcMuramoyl-5peptid_Trfase"/>
</dbReference>
<dbReference type="AlphaFoldDB" id="A0A543B1F0"/>
<keyword evidence="6 7" id="KW-0472">Membrane</keyword>
<feature type="transmembrane region" description="Helical" evidence="7">
    <location>
        <begin position="332"/>
        <end position="353"/>
    </location>
</feature>
<proteinExistence type="inferred from homology"/>
<keyword evidence="11" id="KW-1185">Reference proteome</keyword>
<comment type="cofactor">
    <cofactor evidence="7 9">
        <name>Mg(2+)</name>
        <dbReference type="ChEBI" id="CHEBI:18420"/>
    </cofactor>
</comment>
<sequence length="361" mass="38175">MAAIFVSAFAAMVIALAVTPLAIRILRRAHQPIRNELGLASNEGKQRTPTMGGLVFIGATLIAYAIGHLVEMAMNGGGFRPTLTGLILLGLLVGGGLIGLLDDVLKVVKRHPGGLPGRYKIIGQITVGAGLGAAALYMPSTDGYTVGSQFLSATRELAWADIGKIATVALFVLMVVATSNAVNLTDGLDGLAGGSTAAVTSGFMFIAFWQYRHWCVTAPDMPGCYPVRDPFDVALVAAAITGALIGFLWWNTSPAQIIMGDVGALGLGSLLAGFALATHTVILLPVMCGLFVLVTMSRVIQYVSYKTTGVRVFRMSPLHHHFEMAGWSEVTIVVRFWMLAAVASALGIGLFFADYLRYAGW</sequence>
<feature type="transmembrane region" description="Helical" evidence="7">
    <location>
        <begin position="257"/>
        <end position="276"/>
    </location>
</feature>
<dbReference type="RefSeq" id="WP_142043352.1">
    <property type="nucleotide sequence ID" value="NZ_JBHTGS010000003.1"/>
</dbReference>
<keyword evidence="7" id="KW-0132">Cell division</keyword>
<comment type="subcellular location">
    <subcellularLocation>
        <location evidence="7">Cell membrane</location>
        <topology evidence="7">Multi-pass membrane protein</topology>
    </subcellularLocation>
    <subcellularLocation>
        <location evidence="1">Membrane</location>
        <topology evidence="1">Multi-pass membrane protein</topology>
    </subcellularLocation>
</comment>
<dbReference type="InParanoid" id="A0A543B1F0"/>
<dbReference type="CDD" id="cd06852">
    <property type="entry name" value="GT_MraY"/>
    <property type="match status" value="1"/>
</dbReference>
<keyword evidence="7 9" id="KW-0460">Magnesium</keyword>
<keyword evidence="7" id="KW-0573">Peptidoglycan synthesis</keyword>
<evidence type="ECO:0000256" key="3">
    <source>
        <dbReference type="ARBA" id="ARBA00022679"/>
    </source>
</evidence>
<dbReference type="GO" id="GO:0071555">
    <property type="term" value="P:cell wall organization"/>
    <property type="evidence" value="ECO:0007669"/>
    <property type="project" value="UniProtKB-KW"/>
</dbReference>
<comment type="pathway">
    <text evidence="7">Cell wall biogenesis; peptidoglycan biosynthesis.</text>
</comment>
<dbReference type="Pfam" id="PF00953">
    <property type="entry name" value="Glycos_transf_4"/>
    <property type="match status" value="1"/>
</dbReference>
<dbReference type="UniPathway" id="UPA00219"/>
<evidence type="ECO:0000256" key="9">
    <source>
        <dbReference type="PIRSR" id="PIRSR600715-1"/>
    </source>
</evidence>
<comment type="similarity">
    <text evidence="2 7">Belongs to the glycosyltransferase 4 family. MraY subfamily.</text>
</comment>
<dbReference type="OrthoDB" id="9805475at2"/>
<keyword evidence="4 7" id="KW-0812">Transmembrane</keyword>
<dbReference type="GO" id="GO:0046872">
    <property type="term" value="F:metal ion binding"/>
    <property type="evidence" value="ECO:0007669"/>
    <property type="project" value="UniProtKB-KW"/>
</dbReference>
<evidence type="ECO:0000256" key="7">
    <source>
        <dbReference type="HAMAP-Rule" id="MF_00038"/>
    </source>
</evidence>
<dbReference type="GO" id="GO:0008360">
    <property type="term" value="P:regulation of cell shape"/>
    <property type="evidence" value="ECO:0007669"/>
    <property type="project" value="UniProtKB-KW"/>
</dbReference>
<evidence type="ECO:0000256" key="6">
    <source>
        <dbReference type="ARBA" id="ARBA00023136"/>
    </source>
</evidence>
<evidence type="ECO:0000256" key="4">
    <source>
        <dbReference type="ARBA" id="ARBA00022692"/>
    </source>
</evidence>
<dbReference type="Proteomes" id="UP000317043">
    <property type="component" value="Unassembled WGS sequence"/>
</dbReference>
<feature type="transmembrane region" description="Helical" evidence="7">
    <location>
        <begin position="51"/>
        <end position="70"/>
    </location>
</feature>
<dbReference type="EMBL" id="VFOW01000001">
    <property type="protein sequence ID" value="TQL78654.1"/>
    <property type="molecule type" value="Genomic_DNA"/>
</dbReference>